<name>A0A0C3NAL6_PHLG1</name>
<protein>
    <submittedName>
        <fullName evidence="1">Uncharacterized protein</fullName>
    </submittedName>
</protein>
<dbReference type="Proteomes" id="UP000053257">
    <property type="component" value="Unassembled WGS sequence"/>
</dbReference>
<organism evidence="1 2">
    <name type="scientific">Phlebiopsis gigantea (strain 11061_1 CR5-6)</name>
    <name type="common">White-rot fungus</name>
    <name type="synonym">Peniophora gigantea</name>
    <dbReference type="NCBI Taxonomy" id="745531"/>
    <lineage>
        <taxon>Eukaryota</taxon>
        <taxon>Fungi</taxon>
        <taxon>Dikarya</taxon>
        <taxon>Basidiomycota</taxon>
        <taxon>Agaricomycotina</taxon>
        <taxon>Agaricomycetes</taxon>
        <taxon>Polyporales</taxon>
        <taxon>Phanerochaetaceae</taxon>
        <taxon>Phlebiopsis</taxon>
    </lineage>
</organism>
<dbReference type="AlphaFoldDB" id="A0A0C3NAL6"/>
<accession>A0A0C3NAL6</accession>
<keyword evidence="2" id="KW-1185">Reference proteome</keyword>
<gene>
    <name evidence="1" type="ORF">PHLGIDRAFT_349044</name>
</gene>
<reference evidence="1 2" key="1">
    <citation type="journal article" date="2014" name="PLoS Genet.">
        <title>Analysis of the Phlebiopsis gigantea genome, transcriptome and secretome provides insight into its pioneer colonization strategies of wood.</title>
        <authorList>
            <person name="Hori C."/>
            <person name="Ishida T."/>
            <person name="Igarashi K."/>
            <person name="Samejima M."/>
            <person name="Suzuki H."/>
            <person name="Master E."/>
            <person name="Ferreira P."/>
            <person name="Ruiz-Duenas F.J."/>
            <person name="Held B."/>
            <person name="Canessa P."/>
            <person name="Larrondo L.F."/>
            <person name="Schmoll M."/>
            <person name="Druzhinina I.S."/>
            <person name="Kubicek C.P."/>
            <person name="Gaskell J.A."/>
            <person name="Kersten P."/>
            <person name="St John F."/>
            <person name="Glasner J."/>
            <person name="Sabat G."/>
            <person name="Splinter BonDurant S."/>
            <person name="Syed K."/>
            <person name="Yadav J."/>
            <person name="Mgbeahuruike A.C."/>
            <person name="Kovalchuk A."/>
            <person name="Asiegbu F.O."/>
            <person name="Lackner G."/>
            <person name="Hoffmeister D."/>
            <person name="Rencoret J."/>
            <person name="Gutierrez A."/>
            <person name="Sun H."/>
            <person name="Lindquist E."/>
            <person name="Barry K."/>
            <person name="Riley R."/>
            <person name="Grigoriev I.V."/>
            <person name="Henrissat B."/>
            <person name="Kues U."/>
            <person name="Berka R.M."/>
            <person name="Martinez A.T."/>
            <person name="Covert S.F."/>
            <person name="Blanchette R.A."/>
            <person name="Cullen D."/>
        </authorList>
    </citation>
    <scope>NUCLEOTIDE SEQUENCE [LARGE SCALE GENOMIC DNA]</scope>
    <source>
        <strain evidence="1 2">11061_1 CR5-6</strain>
    </source>
</reference>
<dbReference type="HOGENOM" id="CLU_1652802_0_0_1"/>
<evidence type="ECO:0000313" key="1">
    <source>
        <dbReference type="EMBL" id="KIP01544.1"/>
    </source>
</evidence>
<evidence type="ECO:0000313" key="2">
    <source>
        <dbReference type="Proteomes" id="UP000053257"/>
    </source>
</evidence>
<sequence>MTHVTASPTLSCSRDSANSRSLATGYALVYHGKYNVNTRRNKPHSRGGKVELGLVLSAESARSLIDCKIKTLAATLCSPHTTPYLRSPRHSVNPSAPYLSIWLSRDYQPHQTRPRTTQGSRSKPLDGYLGVVRRRHRTSSIPKAADATILLKDTLTTARA</sequence>
<dbReference type="EMBL" id="KN840770">
    <property type="protein sequence ID" value="KIP01544.1"/>
    <property type="molecule type" value="Genomic_DNA"/>
</dbReference>
<proteinExistence type="predicted"/>